<evidence type="ECO:0000313" key="6">
    <source>
        <dbReference type="EMBL" id="MTD57618.1"/>
    </source>
</evidence>
<gene>
    <name evidence="6" type="ORF">GKO32_27120</name>
</gene>
<sequence>MTRPAVSHQRNKPGEGSRLRGRIIAAAFEILDEEATVDAVTLRAVARRMGVTAPALYGHFRDLNDLRGELQRTAFADLHAACDEAAGGMEDPVRALLARCQTIATWGIEHLGRYRLMFTKIDGVPNVAGQASVDRLVAAVEECVSARRCDSDDPQTDTAHLLAALNGLVLTRTVMDGFPWPALTRAVHDIATRILRLAP</sequence>
<organism evidence="6 7">
    <name type="scientific">Amycolatopsis pithecellobii</name>
    <dbReference type="NCBI Taxonomy" id="664692"/>
    <lineage>
        <taxon>Bacteria</taxon>
        <taxon>Bacillati</taxon>
        <taxon>Actinomycetota</taxon>
        <taxon>Actinomycetes</taxon>
        <taxon>Pseudonocardiales</taxon>
        <taxon>Pseudonocardiaceae</taxon>
        <taxon>Amycolatopsis</taxon>
    </lineage>
</organism>
<accession>A0A6N7Z032</accession>
<dbReference type="OrthoDB" id="8222629at2"/>
<dbReference type="GO" id="GO:0003700">
    <property type="term" value="F:DNA-binding transcription factor activity"/>
    <property type="evidence" value="ECO:0007669"/>
    <property type="project" value="TreeGrafter"/>
</dbReference>
<dbReference type="PROSITE" id="PS50977">
    <property type="entry name" value="HTH_TETR_2"/>
    <property type="match status" value="1"/>
</dbReference>
<evidence type="ECO:0000313" key="7">
    <source>
        <dbReference type="Proteomes" id="UP000440096"/>
    </source>
</evidence>
<dbReference type="InterPro" id="IPR036271">
    <property type="entry name" value="Tet_transcr_reg_TetR-rel_C_sf"/>
</dbReference>
<dbReference type="InterPro" id="IPR009057">
    <property type="entry name" value="Homeodomain-like_sf"/>
</dbReference>
<dbReference type="EMBL" id="WMBA01000051">
    <property type="protein sequence ID" value="MTD57618.1"/>
    <property type="molecule type" value="Genomic_DNA"/>
</dbReference>
<dbReference type="SUPFAM" id="SSF48498">
    <property type="entry name" value="Tetracyclin repressor-like, C-terminal domain"/>
    <property type="match status" value="1"/>
</dbReference>
<keyword evidence="2 4" id="KW-0238">DNA-binding</keyword>
<dbReference type="Pfam" id="PF13305">
    <property type="entry name" value="TetR_C_33"/>
    <property type="match status" value="1"/>
</dbReference>
<dbReference type="AlphaFoldDB" id="A0A6N7Z032"/>
<dbReference type="Gene3D" id="1.10.357.10">
    <property type="entry name" value="Tetracycline Repressor, domain 2"/>
    <property type="match status" value="1"/>
</dbReference>
<keyword evidence="3" id="KW-0804">Transcription</keyword>
<evidence type="ECO:0000256" key="4">
    <source>
        <dbReference type="PROSITE-ProRule" id="PRU00335"/>
    </source>
</evidence>
<dbReference type="SUPFAM" id="SSF46689">
    <property type="entry name" value="Homeodomain-like"/>
    <property type="match status" value="1"/>
</dbReference>
<dbReference type="Pfam" id="PF00440">
    <property type="entry name" value="TetR_N"/>
    <property type="match status" value="1"/>
</dbReference>
<proteinExistence type="predicted"/>
<feature type="domain" description="HTH tetR-type" evidence="5">
    <location>
        <begin position="17"/>
        <end position="78"/>
    </location>
</feature>
<dbReference type="InterPro" id="IPR001647">
    <property type="entry name" value="HTH_TetR"/>
</dbReference>
<reference evidence="6 7" key="1">
    <citation type="submission" date="2019-11" db="EMBL/GenBank/DDBJ databases">
        <title>Draft genome of Amycolatopsis RM579.</title>
        <authorList>
            <person name="Duangmal K."/>
            <person name="Mingma R."/>
        </authorList>
    </citation>
    <scope>NUCLEOTIDE SEQUENCE [LARGE SCALE GENOMIC DNA]</scope>
    <source>
        <strain evidence="6 7">RM579</strain>
    </source>
</reference>
<dbReference type="InterPro" id="IPR025996">
    <property type="entry name" value="MT1864/Rv1816-like_C"/>
</dbReference>
<keyword evidence="1" id="KW-0805">Transcription regulation</keyword>
<dbReference type="PANTHER" id="PTHR30055:SF234">
    <property type="entry name" value="HTH-TYPE TRANSCRIPTIONAL REGULATOR BETI"/>
    <property type="match status" value="1"/>
</dbReference>
<dbReference type="Proteomes" id="UP000440096">
    <property type="component" value="Unassembled WGS sequence"/>
</dbReference>
<dbReference type="RefSeq" id="WP_154759743.1">
    <property type="nucleotide sequence ID" value="NZ_WMBA01000051.1"/>
</dbReference>
<evidence type="ECO:0000259" key="5">
    <source>
        <dbReference type="PROSITE" id="PS50977"/>
    </source>
</evidence>
<evidence type="ECO:0000256" key="2">
    <source>
        <dbReference type="ARBA" id="ARBA00023125"/>
    </source>
</evidence>
<evidence type="ECO:0000256" key="3">
    <source>
        <dbReference type="ARBA" id="ARBA00023163"/>
    </source>
</evidence>
<protein>
    <submittedName>
        <fullName evidence="6">TetR family transcriptional regulator</fullName>
    </submittedName>
</protein>
<evidence type="ECO:0000256" key="1">
    <source>
        <dbReference type="ARBA" id="ARBA00023015"/>
    </source>
</evidence>
<dbReference type="PANTHER" id="PTHR30055">
    <property type="entry name" value="HTH-TYPE TRANSCRIPTIONAL REGULATOR RUTR"/>
    <property type="match status" value="1"/>
</dbReference>
<name>A0A6N7Z032_9PSEU</name>
<feature type="DNA-binding region" description="H-T-H motif" evidence="4">
    <location>
        <begin position="41"/>
        <end position="60"/>
    </location>
</feature>
<dbReference type="InterPro" id="IPR050109">
    <property type="entry name" value="HTH-type_TetR-like_transc_reg"/>
</dbReference>
<dbReference type="GO" id="GO:0000976">
    <property type="term" value="F:transcription cis-regulatory region binding"/>
    <property type="evidence" value="ECO:0007669"/>
    <property type="project" value="TreeGrafter"/>
</dbReference>
<keyword evidence="7" id="KW-1185">Reference proteome</keyword>
<comment type="caution">
    <text evidence="6">The sequence shown here is derived from an EMBL/GenBank/DDBJ whole genome shotgun (WGS) entry which is preliminary data.</text>
</comment>